<sequence>MSSTRFEAIVQQMCEALDLPDVQAVLSSRVLWVEGFEVYLHMPAAQTDDEAQQVPEEEALYLRISYGLAPAGRTLTVFRLLLEANLSVYAQDQAQLGLNDAGVIVLVVRVPLDDDVDGAWICDLLAHYAEHGRYWNNNIFIAHDEMFEGIATGNYLWLRA</sequence>
<dbReference type="AlphaFoldDB" id="A0A0H2X9I5"/>
<gene>
    <name evidence="1" type="ordered locus">XC_3022</name>
</gene>
<dbReference type="SMR" id="A0A0H2X9I5"/>
<name>A0A0H2X9I5_XANC8</name>
<organism evidence="1 2">
    <name type="scientific">Xanthomonas campestris pv. campestris (strain 8004)</name>
    <dbReference type="NCBI Taxonomy" id="314565"/>
    <lineage>
        <taxon>Bacteria</taxon>
        <taxon>Pseudomonadati</taxon>
        <taxon>Pseudomonadota</taxon>
        <taxon>Gammaproteobacteria</taxon>
        <taxon>Lysobacterales</taxon>
        <taxon>Lysobacteraceae</taxon>
        <taxon>Xanthomonas</taxon>
    </lineage>
</organism>
<dbReference type="EMBL" id="CP000050">
    <property type="protein sequence ID" value="AAY50070.1"/>
    <property type="molecule type" value="Genomic_DNA"/>
</dbReference>
<dbReference type="GO" id="GO:0030254">
    <property type="term" value="P:protein secretion by the type III secretion system"/>
    <property type="evidence" value="ECO:0007669"/>
    <property type="project" value="InterPro"/>
</dbReference>
<dbReference type="Pfam" id="PF05932">
    <property type="entry name" value="CesT"/>
    <property type="match status" value="1"/>
</dbReference>
<dbReference type="GeneID" id="58014188"/>
<dbReference type="SUPFAM" id="SSF69635">
    <property type="entry name" value="Type III secretory system chaperone-like"/>
    <property type="match status" value="1"/>
</dbReference>
<dbReference type="HOGENOM" id="CLU_1674588_0_0_6"/>
<dbReference type="Gene3D" id="3.30.1460.10">
    <property type="match status" value="1"/>
</dbReference>
<evidence type="ECO:0000313" key="2">
    <source>
        <dbReference type="Proteomes" id="UP000000420"/>
    </source>
</evidence>
<accession>A0A0H2X9I5</accession>
<dbReference type="KEGG" id="xcb:XC_3022"/>
<dbReference type="InterPro" id="IPR010261">
    <property type="entry name" value="Tir_chaperone"/>
</dbReference>
<proteinExistence type="predicted"/>
<protein>
    <submittedName>
        <fullName evidence="1">HpaB protein</fullName>
    </submittedName>
</protein>
<evidence type="ECO:0000313" key="1">
    <source>
        <dbReference type="EMBL" id="AAY50070.1"/>
    </source>
</evidence>
<dbReference type="RefSeq" id="WP_011036416.1">
    <property type="nucleotide sequence ID" value="NC_007086.1"/>
</dbReference>
<reference evidence="1 2" key="1">
    <citation type="journal article" date="2005" name="Genome Res.">
        <title>Comparative and functional genomic analyses of the pathogenicity of phytopathogen Xanthomonas campestris pv. campestris.</title>
        <authorList>
            <person name="Qian W."/>
            <person name="Jia Y."/>
            <person name="Ren S.X."/>
            <person name="He Y.Q."/>
            <person name="Feng J.X."/>
            <person name="Lu L.F."/>
            <person name="Sun Q."/>
            <person name="Ying G."/>
            <person name="Tang D.J."/>
            <person name="Tang H."/>
            <person name="Wu W."/>
            <person name="Hao P."/>
            <person name="Wang L."/>
            <person name="Jiang B.L."/>
            <person name="Zeng S."/>
            <person name="Gu W.Y."/>
            <person name="Lu G."/>
            <person name="Rong L."/>
            <person name="Tian Y."/>
            <person name="Yao Z."/>
            <person name="Fu G."/>
            <person name="Chen B."/>
            <person name="Fang R."/>
            <person name="Qiang B."/>
            <person name="Chen Z."/>
            <person name="Zhao G.P."/>
            <person name="Tang J.L."/>
            <person name="He C."/>
        </authorList>
    </citation>
    <scope>NUCLEOTIDE SEQUENCE [LARGE SCALE GENOMIC DNA]</scope>
    <source>
        <strain evidence="1 2">8004</strain>
    </source>
</reference>
<dbReference type="Proteomes" id="UP000000420">
    <property type="component" value="Chromosome"/>
</dbReference>